<sequence>MHVLGDEQKCHQLGRSSPAVIELDLIAVSLSEATWPLEEDWGPLALSGSTLNLEISKFSVEEAVLLPCVSSESTLNLEIPKFNVVAYVLSPLCAWIPRRTWRTRPNLTGWRAVNNYFLQFVTPLEYINNGNHLLWSLHCARSSS</sequence>
<dbReference type="AlphaFoldDB" id="A0A445EN32"/>
<gene>
    <name evidence="1" type="ORF">Ahy_A01g001386</name>
</gene>
<proteinExistence type="predicted"/>
<protein>
    <submittedName>
        <fullName evidence="1">Uncharacterized protein</fullName>
    </submittedName>
</protein>
<name>A0A445EN32_ARAHY</name>
<dbReference type="EMBL" id="SDMP01000001">
    <property type="protein sequence ID" value="RYR76860.1"/>
    <property type="molecule type" value="Genomic_DNA"/>
</dbReference>
<dbReference type="Proteomes" id="UP000289738">
    <property type="component" value="Chromosome A01"/>
</dbReference>
<keyword evidence="2" id="KW-1185">Reference proteome</keyword>
<comment type="caution">
    <text evidence="1">The sequence shown here is derived from an EMBL/GenBank/DDBJ whole genome shotgun (WGS) entry which is preliminary data.</text>
</comment>
<evidence type="ECO:0000313" key="2">
    <source>
        <dbReference type="Proteomes" id="UP000289738"/>
    </source>
</evidence>
<evidence type="ECO:0000313" key="1">
    <source>
        <dbReference type="EMBL" id="RYR76860.1"/>
    </source>
</evidence>
<reference evidence="1 2" key="1">
    <citation type="submission" date="2019-01" db="EMBL/GenBank/DDBJ databases">
        <title>Sequencing of cultivated peanut Arachis hypogaea provides insights into genome evolution and oil improvement.</title>
        <authorList>
            <person name="Chen X."/>
        </authorList>
    </citation>
    <scope>NUCLEOTIDE SEQUENCE [LARGE SCALE GENOMIC DNA]</scope>
    <source>
        <strain evidence="2">cv. Fuhuasheng</strain>
        <tissue evidence="1">Leaves</tissue>
    </source>
</reference>
<organism evidence="1 2">
    <name type="scientific">Arachis hypogaea</name>
    <name type="common">Peanut</name>
    <dbReference type="NCBI Taxonomy" id="3818"/>
    <lineage>
        <taxon>Eukaryota</taxon>
        <taxon>Viridiplantae</taxon>
        <taxon>Streptophyta</taxon>
        <taxon>Embryophyta</taxon>
        <taxon>Tracheophyta</taxon>
        <taxon>Spermatophyta</taxon>
        <taxon>Magnoliopsida</taxon>
        <taxon>eudicotyledons</taxon>
        <taxon>Gunneridae</taxon>
        <taxon>Pentapetalae</taxon>
        <taxon>rosids</taxon>
        <taxon>fabids</taxon>
        <taxon>Fabales</taxon>
        <taxon>Fabaceae</taxon>
        <taxon>Papilionoideae</taxon>
        <taxon>50 kb inversion clade</taxon>
        <taxon>dalbergioids sensu lato</taxon>
        <taxon>Dalbergieae</taxon>
        <taxon>Pterocarpus clade</taxon>
        <taxon>Arachis</taxon>
    </lineage>
</organism>
<accession>A0A445EN32</accession>